<feature type="region of interest" description="Disordered" evidence="7">
    <location>
        <begin position="294"/>
        <end position="329"/>
    </location>
</feature>
<evidence type="ECO:0000256" key="6">
    <source>
        <dbReference type="ARBA" id="ARBA00023242"/>
    </source>
</evidence>
<protein>
    <submittedName>
        <fullName evidence="9">NAC protein</fullName>
    </submittedName>
</protein>
<comment type="subcellular location">
    <subcellularLocation>
        <location evidence="1">Nucleus</location>
    </subcellularLocation>
</comment>
<keyword evidence="2" id="KW-0805">Transcription regulation</keyword>
<dbReference type="PANTHER" id="PTHR31079">
    <property type="entry name" value="NAC DOMAIN-CONTAINING PROTEIN 73"/>
    <property type="match status" value="1"/>
</dbReference>
<keyword evidence="3" id="KW-0238">DNA-binding</keyword>
<evidence type="ECO:0000256" key="2">
    <source>
        <dbReference type="ARBA" id="ARBA00023015"/>
    </source>
</evidence>
<dbReference type="SUPFAM" id="SSF101941">
    <property type="entry name" value="NAC domain"/>
    <property type="match status" value="1"/>
</dbReference>
<accession>A0A4Y1P015</accession>
<evidence type="ECO:0000256" key="3">
    <source>
        <dbReference type="ARBA" id="ARBA00023125"/>
    </source>
</evidence>
<name>A0A4Y1P015_9LILI</name>
<feature type="region of interest" description="Disordered" evidence="7">
    <location>
        <begin position="1"/>
        <end position="34"/>
    </location>
</feature>
<evidence type="ECO:0000259" key="8">
    <source>
        <dbReference type="PROSITE" id="PS51005"/>
    </source>
</evidence>
<feature type="compositionally biased region" description="Basic and acidic residues" evidence="7">
    <location>
        <begin position="297"/>
        <end position="308"/>
    </location>
</feature>
<sequence length="432" mass="48850">MAMNRIQIGTPSSSDRVDDKLEDHPMFGSQQCPNCGHKLDRKPDWVGLPAGVKFDPTDQELIEHLESKVRSEDKSGPLIDEFIPTIEGEDGICYTHPEKLPGVTKDGLSKHFFHRPSKAYTTGTRKRRKIQMECDHLQRGETRWHKTGKTRRVMVNGRQKGCKKILVLYTNFGKHKKPEKTNWVMHQYHLGELEEEREGELVVSKIFYQTQPRQCNWSSDRGVAAAAAAAVGETGSGSSTSKDMVSHREELSTGYNTAMEIQHINPPDNFSFTPFRKSFGEVGIGEVQVQPKATLHAQEEHEAHELSHHHQPPQHHLVQEQHHRQAAAAAAFHISRPTSSISGIVSPAPLHQASMVLDHDPYHVSRILLQNDKFQQQQHHQKLVERSGAGLEEIIMACTSADNKGETSMPHSQETEWLKYSYWSPDNPDHHG</sequence>
<dbReference type="GO" id="GO:0045893">
    <property type="term" value="P:positive regulation of DNA-templated transcription"/>
    <property type="evidence" value="ECO:0007669"/>
    <property type="project" value="UniProtKB-ARBA"/>
</dbReference>
<evidence type="ECO:0000256" key="5">
    <source>
        <dbReference type="ARBA" id="ARBA00023163"/>
    </source>
</evidence>
<evidence type="ECO:0000256" key="7">
    <source>
        <dbReference type="SAM" id="MobiDB-lite"/>
    </source>
</evidence>
<dbReference type="Pfam" id="PF02365">
    <property type="entry name" value="NAM"/>
    <property type="match status" value="1"/>
</dbReference>
<keyword evidence="4" id="KW-0010">Activator</keyword>
<proteinExistence type="evidence at transcript level"/>
<evidence type="ECO:0000256" key="1">
    <source>
        <dbReference type="ARBA" id="ARBA00004123"/>
    </source>
</evidence>
<dbReference type="GO" id="GO:0003700">
    <property type="term" value="F:DNA-binding transcription factor activity"/>
    <property type="evidence" value="ECO:0007669"/>
    <property type="project" value="InterPro"/>
</dbReference>
<dbReference type="GO" id="GO:0005634">
    <property type="term" value="C:nucleus"/>
    <property type="evidence" value="ECO:0007669"/>
    <property type="project" value="UniProtKB-SubCell"/>
</dbReference>
<feature type="compositionally biased region" description="Basic and acidic residues" evidence="7">
    <location>
        <begin position="15"/>
        <end position="25"/>
    </location>
</feature>
<dbReference type="EMBL" id="MF398212">
    <property type="protein sequence ID" value="AXU40002.1"/>
    <property type="molecule type" value="mRNA"/>
</dbReference>
<keyword evidence="6" id="KW-0539">Nucleus</keyword>
<evidence type="ECO:0000256" key="4">
    <source>
        <dbReference type="ARBA" id="ARBA00023159"/>
    </source>
</evidence>
<organism evidence="9">
    <name type="scientific">Lilium pumilum</name>
    <dbReference type="NCBI Taxonomy" id="82327"/>
    <lineage>
        <taxon>Eukaryota</taxon>
        <taxon>Viridiplantae</taxon>
        <taxon>Streptophyta</taxon>
        <taxon>Embryophyta</taxon>
        <taxon>Tracheophyta</taxon>
        <taxon>Spermatophyta</taxon>
        <taxon>Magnoliopsida</taxon>
        <taxon>Liliopsida</taxon>
        <taxon>Liliales</taxon>
        <taxon>Liliaceae</taxon>
        <taxon>Lilium</taxon>
    </lineage>
</organism>
<evidence type="ECO:0000313" key="9">
    <source>
        <dbReference type="EMBL" id="AXU40002.1"/>
    </source>
</evidence>
<dbReference type="Gene3D" id="2.170.150.80">
    <property type="entry name" value="NAC domain"/>
    <property type="match status" value="1"/>
</dbReference>
<reference evidence="9" key="1">
    <citation type="submission" date="2017-06" db="EMBL/GenBank/DDBJ databases">
        <authorList>
            <person name="Zhang Y.-N."/>
        </authorList>
    </citation>
    <scope>NUCLEOTIDE SEQUENCE</scope>
</reference>
<dbReference type="InterPro" id="IPR044799">
    <property type="entry name" value="SOG1-like"/>
</dbReference>
<dbReference type="AlphaFoldDB" id="A0A4Y1P015"/>
<feature type="domain" description="NAC" evidence="8">
    <location>
        <begin position="48"/>
        <end position="209"/>
    </location>
</feature>
<keyword evidence="5" id="KW-0804">Transcription</keyword>
<dbReference type="PANTHER" id="PTHR31079:SF31">
    <property type="entry name" value="NAC DOMAIN-CONTAINING PROTEIN 75"/>
    <property type="match status" value="1"/>
</dbReference>
<dbReference type="FunFam" id="2.170.150.80:FF:000001">
    <property type="entry name" value="NAC domain-containing protein 73"/>
    <property type="match status" value="1"/>
</dbReference>
<dbReference type="GO" id="GO:0000976">
    <property type="term" value="F:transcription cis-regulatory region binding"/>
    <property type="evidence" value="ECO:0007669"/>
    <property type="project" value="TreeGrafter"/>
</dbReference>
<dbReference type="InterPro" id="IPR036093">
    <property type="entry name" value="NAC_dom_sf"/>
</dbReference>
<dbReference type="InterPro" id="IPR003441">
    <property type="entry name" value="NAC-dom"/>
</dbReference>
<dbReference type="PROSITE" id="PS51005">
    <property type="entry name" value="NAC"/>
    <property type="match status" value="1"/>
</dbReference>